<dbReference type="Pfam" id="PF13193">
    <property type="entry name" value="AMP-binding_C"/>
    <property type="match status" value="1"/>
</dbReference>
<dbReference type="Proteomes" id="UP000243799">
    <property type="component" value="Unassembled WGS sequence"/>
</dbReference>
<dbReference type="RefSeq" id="WP_091674386.1">
    <property type="nucleotide sequence ID" value="NZ_FOKG01000010.1"/>
</dbReference>
<dbReference type="GO" id="GO:0016878">
    <property type="term" value="F:acid-thiol ligase activity"/>
    <property type="evidence" value="ECO:0007669"/>
    <property type="project" value="UniProtKB-ARBA"/>
</dbReference>
<dbReference type="Pfam" id="PF00501">
    <property type="entry name" value="AMP-binding"/>
    <property type="match status" value="1"/>
</dbReference>
<dbReference type="InterPro" id="IPR050237">
    <property type="entry name" value="ATP-dep_AMP-bd_enzyme"/>
</dbReference>
<dbReference type="EMBL" id="FOKG01000010">
    <property type="protein sequence ID" value="SFB40735.1"/>
    <property type="molecule type" value="Genomic_DNA"/>
</dbReference>
<feature type="domain" description="AMP-dependent synthetase/ligase" evidence="1">
    <location>
        <begin position="17"/>
        <end position="375"/>
    </location>
</feature>
<dbReference type="PROSITE" id="PS00455">
    <property type="entry name" value="AMP_BINDING"/>
    <property type="match status" value="1"/>
</dbReference>
<dbReference type="InterPro" id="IPR045851">
    <property type="entry name" value="AMP-bd_C_sf"/>
</dbReference>
<dbReference type="InterPro" id="IPR000873">
    <property type="entry name" value="AMP-dep_synth/lig_dom"/>
</dbReference>
<accession>A0A1I1ARP7</accession>
<keyword evidence="4" id="KW-1185">Reference proteome</keyword>
<organism evidence="3 4">
    <name type="scientific">Amycolatopsis marina</name>
    <dbReference type="NCBI Taxonomy" id="490629"/>
    <lineage>
        <taxon>Bacteria</taxon>
        <taxon>Bacillati</taxon>
        <taxon>Actinomycetota</taxon>
        <taxon>Actinomycetes</taxon>
        <taxon>Pseudonocardiales</taxon>
        <taxon>Pseudonocardiaceae</taxon>
        <taxon>Amycolatopsis</taxon>
    </lineage>
</organism>
<feature type="domain" description="AMP-binding enzyme C-terminal" evidence="2">
    <location>
        <begin position="434"/>
        <end position="506"/>
    </location>
</feature>
<dbReference type="OrthoDB" id="2579187at2"/>
<dbReference type="SUPFAM" id="SSF56801">
    <property type="entry name" value="Acetyl-CoA synthetase-like"/>
    <property type="match status" value="1"/>
</dbReference>
<dbReference type="Gene3D" id="3.40.50.12780">
    <property type="entry name" value="N-terminal domain of ligase-like"/>
    <property type="match status" value="1"/>
</dbReference>
<evidence type="ECO:0000259" key="1">
    <source>
        <dbReference type="Pfam" id="PF00501"/>
    </source>
</evidence>
<dbReference type="PANTHER" id="PTHR43767">
    <property type="entry name" value="LONG-CHAIN-FATTY-ACID--COA LIGASE"/>
    <property type="match status" value="1"/>
</dbReference>
<evidence type="ECO:0000259" key="2">
    <source>
        <dbReference type="Pfam" id="PF13193"/>
    </source>
</evidence>
<dbReference type="Gene3D" id="3.30.300.30">
    <property type="match status" value="1"/>
</dbReference>
<protein>
    <submittedName>
        <fullName evidence="3">Crotonobetaine/carnitine-CoA ligase</fullName>
    </submittedName>
</protein>
<dbReference type="InterPro" id="IPR042099">
    <property type="entry name" value="ANL_N_sf"/>
</dbReference>
<proteinExistence type="predicted"/>
<evidence type="ECO:0000313" key="4">
    <source>
        <dbReference type="Proteomes" id="UP000243799"/>
    </source>
</evidence>
<dbReference type="InterPro" id="IPR025110">
    <property type="entry name" value="AMP-bd_C"/>
</dbReference>
<dbReference type="STRING" id="490629.SAMN05216266_110107"/>
<sequence length="537" mass="59829">MDSMTWIQRNDLLPHILRRRAEESPDRVYLRHVDGTSLTYRESYEASLLWANALRGVGVTAGENVLSLLPNSPDSYHIWVGLSWLGAVEVSLSPDYRGRMLSYTIGTADAKLLIVPAHLLGRVGEVTDELPSLRTIIVVGSDDVSLPTLPQRLIRSADLCSGVAPSLPAGVHEPAPWDVCCMIWTSGTTGPSKGVLVPWAEMYSFCHVLSGVVENGDKTYHFLPPHHNSGKVLYYGAVLHDIPMVMRETFSVSRFWSDVRDYEVSHAVLFEPMLRMLLNAAPQADDVDNSLRRIGTAPVSDHLPDFLRRFGLEGANTFYGMTEVGLPFASDGIDLANLDSCGALRDDFYEVRVVDDHDYPVAPGQVGELIIRSHHPWIMNVGYYGMADRTAGAWLNGWFHTGDAFRVDEAGNYYFVDRLKDAIRRRGENISSFEVEAYVNEHPDVAATAAVAAPSELGEDEVKVVVVRVDGSKLTPAQLVNWLIPRMPRFMLPRFVEFVDDLPRTEATFRTRKVELRERGNSSYTWDSEAAGVVVPR</sequence>
<evidence type="ECO:0000313" key="3">
    <source>
        <dbReference type="EMBL" id="SFB40735.1"/>
    </source>
</evidence>
<dbReference type="PANTHER" id="PTHR43767:SF1">
    <property type="entry name" value="NONRIBOSOMAL PEPTIDE SYNTHASE PES1 (EUROFUNG)-RELATED"/>
    <property type="match status" value="1"/>
</dbReference>
<gene>
    <name evidence="3" type="ORF">SAMN05216266_110107</name>
</gene>
<dbReference type="InterPro" id="IPR020845">
    <property type="entry name" value="AMP-binding_CS"/>
</dbReference>
<name>A0A1I1ARP7_9PSEU</name>
<keyword evidence="3" id="KW-0436">Ligase</keyword>
<dbReference type="AlphaFoldDB" id="A0A1I1ARP7"/>
<reference evidence="4" key="1">
    <citation type="submission" date="2016-10" db="EMBL/GenBank/DDBJ databases">
        <authorList>
            <person name="Varghese N."/>
            <person name="Submissions S."/>
        </authorList>
    </citation>
    <scope>NUCLEOTIDE SEQUENCE [LARGE SCALE GENOMIC DNA]</scope>
    <source>
        <strain evidence="4">CGMCC 4.3568</strain>
    </source>
</reference>